<proteinExistence type="predicted"/>
<protein>
    <submittedName>
        <fullName evidence="1">Uncharacterized protein</fullName>
    </submittedName>
</protein>
<gene>
    <name evidence="1" type="ORF">LCGC14_1106170</name>
</gene>
<organism evidence="1">
    <name type="scientific">marine sediment metagenome</name>
    <dbReference type="NCBI Taxonomy" id="412755"/>
    <lineage>
        <taxon>unclassified sequences</taxon>
        <taxon>metagenomes</taxon>
        <taxon>ecological metagenomes</taxon>
    </lineage>
</organism>
<sequence>MDDEYYDTSTRELAAGVLRQAVSDQEVEFETLELWCELVDLDPVLFQEKLSKIILATKL</sequence>
<comment type="caution">
    <text evidence="1">The sequence shown here is derived from an EMBL/GenBank/DDBJ whole genome shotgun (WGS) entry which is preliminary data.</text>
</comment>
<dbReference type="EMBL" id="LAZR01005018">
    <property type="protein sequence ID" value="KKN03586.1"/>
    <property type="molecule type" value="Genomic_DNA"/>
</dbReference>
<reference evidence="1" key="1">
    <citation type="journal article" date="2015" name="Nature">
        <title>Complex archaea that bridge the gap between prokaryotes and eukaryotes.</title>
        <authorList>
            <person name="Spang A."/>
            <person name="Saw J.H."/>
            <person name="Jorgensen S.L."/>
            <person name="Zaremba-Niedzwiedzka K."/>
            <person name="Martijn J."/>
            <person name="Lind A.E."/>
            <person name="van Eijk R."/>
            <person name="Schleper C."/>
            <person name="Guy L."/>
            <person name="Ettema T.J."/>
        </authorList>
    </citation>
    <scope>NUCLEOTIDE SEQUENCE</scope>
</reference>
<dbReference type="AlphaFoldDB" id="A0A0F9PR79"/>
<evidence type="ECO:0000313" key="1">
    <source>
        <dbReference type="EMBL" id="KKN03586.1"/>
    </source>
</evidence>
<accession>A0A0F9PR79</accession>
<name>A0A0F9PR79_9ZZZZ</name>